<dbReference type="InterPro" id="IPR001452">
    <property type="entry name" value="SH3_domain"/>
</dbReference>
<feature type="region of interest" description="Disordered" evidence="4">
    <location>
        <begin position="471"/>
        <end position="519"/>
    </location>
</feature>
<reference evidence="6" key="2">
    <citation type="submission" date="2025-08" db="UniProtKB">
        <authorList>
            <consortium name="Ensembl"/>
        </authorList>
    </citation>
    <scope>IDENTIFICATION</scope>
    <source>
        <strain evidence="6">breed Abyssinian</strain>
    </source>
</reference>
<dbReference type="InterPro" id="IPR036028">
    <property type="entry name" value="SH3-like_dom_sf"/>
</dbReference>
<protein>
    <recommendedName>
        <fullName evidence="5">SH3 domain-containing protein</fullName>
    </recommendedName>
</protein>
<keyword evidence="7" id="KW-1185">Reference proteome</keyword>
<reference evidence="6" key="3">
    <citation type="submission" date="2025-09" db="UniProtKB">
        <authorList>
            <consortium name="Ensembl"/>
        </authorList>
    </citation>
    <scope>IDENTIFICATION</scope>
    <source>
        <strain evidence="6">breed Abyssinian</strain>
    </source>
</reference>
<evidence type="ECO:0000256" key="3">
    <source>
        <dbReference type="PROSITE-ProRule" id="PRU00192"/>
    </source>
</evidence>
<dbReference type="PROSITE" id="PS50002">
    <property type="entry name" value="SH3"/>
    <property type="match status" value="1"/>
</dbReference>
<feature type="region of interest" description="Disordered" evidence="4">
    <location>
        <begin position="23"/>
        <end position="50"/>
    </location>
</feature>
<evidence type="ECO:0000256" key="2">
    <source>
        <dbReference type="ARBA" id="ARBA00022553"/>
    </source>
</evidence>
<evidence type="ECO:0000313" key="6">
    <source>
        <dbReference type="Ensembl" id="ENSFCTP00005054494.1"/>
    </source>
</evidence>
<organism evidence="6 7">
    <name type="scientific">Felis catus</name>
    <name type="common">Cat</name>
    <name type="synonym">Felis silvestris catus</name>
    <dbReference type="NCBI Taxonomy" id="9685"/>
    <lineage>
        <taxon>Eukaryota</taxon>
        <taxon>Metazoa</taxon>
        <taxon>Chordata</taxon>
        <taxon>Craniata</taxon>
        <taxon>Vertebrata</taxon>
        <taxon>Euteleostomi</taxon>
        <taxon>Mammalia</taxon>
        <taxon>Eutheria</taxon>
        <taxon>Laurasiatheria</taxon>
        <taxon>Carnivora</taxon>
        <taxon>Feliformia</taxon>
        <taxon>Felidae</taxon>
        <taxon>Felinae</taxon>
        <taxon>Felis</taxon>
    </lineage>
</organism>
<accession>A0ABI8A5R4</accession>
<evidence type="ECO:0000256" key="4">
    <source>
        <dbReference type="SAM" id="MobiDB-lite"/>
    </source>
</evidence>
<dbReference type="Gene3D" id="2.30.30.40">
    <property type="entry name" value="SH3 Domains"/>
    <property type="match status" value="1"/>
</dbReference>
<keyword evidence="1 3" id="KW-0728">SH3 domain</keyword>
<name>A0ABI8A5R4_FELCA</name>
<dbReference type="PANTHER" id="PTHR16830">
    <property type="entry name" value="SH2 CONTAINING ADAPTOR PRAM-1 RELATED"/>
    <property type="match status" value="1"/>
</dbReference>
<feature type="region of interest" description="Disordered" evidence="4">
    <location>
        <begin position="150"/>
        <end position="215"/>
    </location>
</feature>
<evidence type="ECO:0000256" key="1">
    <source>
        <dbReference type="ARBA" id="ARBA00022443"/>
    </source>
</evidence>
<feature type="compositionally biased region" description="Polar residues" evidence="4">
    <location>
        <begin position="162"/>
        <end position="215"/>
    </location>
</feature>
<dbReference type="PANTHER" id="PTHR16830:SF1">
    <property type="entry name" value="FYN-BINDING PROTEIN 2"/>
    <property type="match status" value="1"/>
</dbReference>
<dbReference type="Proteomes" id="UP000823872">
    <property type="component" value="Chromosome C1"/>
</dbReference>
<reference evidence="6 7" key="1">
    <citation type="submission" date="2021-02" db="EMBL/GenBank/DDBJ databases">
        <title>Safari Cat Assemblies.</title>
        <authorList>
            <person name="Bredemeyer K.R."/>
            <person name="Murphy W.J."/>
        </authorList>
    </citation>
    <scope>NUCLEOTIDE SEQUENCE [LARGE SCALE GENOMIC DNA]</scope>
</reference>
<evidence type="ECO:0000313" key="7">
    <source>
        <dbReference type="Proteomes" id="UP000823872"/>
    </source>
</evidence>
<feature type="domain" description="SH3" evidence="5">
    <location>
        <begin position="766"/>
        <end position="826"/>
    </location>
</feature>
<keyword evidence="2" id="KW-0597">Phosphoprotein</keyword>
<feature type="region of interest" description="Disordered" evidence="4">
    <location>
        <begin position="575"/>
        <end position="624"/>
    </location>
</feature>
<dbReference type="Pfam" id="PF14603">
    <property type="entry name" value="hSH3"/>
    <property type="match status" value="1"/>
</dbReference>
<proteinExistence type="predicted"/>
<gene>
    <name evidence="6" type="primary">FYB2</name>
</gene>
<dbReference type="InterPro" id="IPR043443">
    <property type="entry name" value="FYB1/2-like"/>
</dbReference>
<feature type="compositionally biased region" description="Basic and acidic residues" evidence="4">
    <location>
        <begin position="480"/>
        <end position="510"/>
    </location>
</feature>
<feature type="region of interest" description="Disordered" evidence="4">
    <location>
        <begin position="372"/>
        <end position="394"/>
    </location>
</feature>
<evidence type="ECO:0000259" key="5">
    <source>
        <dbReference type="PROSITE" id="PS50002"/>
    </source>
</evidence>
<dbReference type="GeneTree" id="ENSGT00530000063460"/>
<dbReference type="InterPro" id="IPR029294">
    <property type="entry name" value="hSH3"/>
</dbReference>
<dbReference type="Ensembl" id="ENSFCTT00005077997.1">
    <property type="protein sequence ID" value="ENSFCTP00005054494.1"/>
    <property type="gene ID" value="ENSFCTG00005027599.1"/>
</dbReference>
<dbReference type="SUPFAM" id="SSF50044">
    <property type="entry name" value="SH3-domain"/>
    <property type="match status" value="1"/>
</dbReference>
<sequence length="830" mass="92655">MKGQLVGLWTGRTPSLLQVRGALQSSAAADGGGSAPSLGPGSSNPWRGRSCCPGGAGGGSLGPGVSGALGSDCSLADAGKLKQSWPQDTALGSRVRLPKDPSVLRRKAMEGEGLRNFKELRAKFQKFDVPSLPRPRFPARICQKSDIGNTQSTGVLADEKPLSSNHGQLPLYCSSSEPQPLQPQETKSSQRSKIQRCSDSSEPPEGSTDSAVKSQKTSLLLDVNQSNADITHERNVMVTDSFKDKLWNWEKVSSQKSGMSSAFFLASRGRRAFHLEEEKSIGLAPEEPRGKLKTGGAQTLPSQKHLMTPQNSLASFQDPTSLLFQYGRKSLESPYPERSPVGNTCQPVYESELAIQVPEKQPDDRHHQLLKTKPLPSIKSLGPPPPKPPKPPAMNLQAFQRQAAVIAKTHMEAVEEGRLPPESAEFEEPRNYEATISYLKHSGNSINLCTAKEIADSTYEVEIEELRKPWKSGLRGELSPTHEDEGKKEKEKELCELEPRKPERDLHSSRLFEGAASGGMLGRNKVMKVHGGSRSPLPGKQDTGSIIAVQTKPRPHDPKLARHSLSHGGYVEALEVTQEMPGQGAWKPRSISEETYDDVECPSRGRTRSDFSSSFASDDEENSEEVYEEVYKTKGNYPKIDLDGKEALKRLQKFLKKEKNRFKMKKNKLKENVSAFSISLPDLELRSQEVIIYDNVDINEKEYRNEDKLKTWKPKFLMAKEKKEKKGVEESERNFFRTKKQNLEKIRMEKEEKRFREQFEYDKEITVINTAVACSRNSRNGMFDLPITPGEELQVIDTTEENLVICRNSKGKYGYVLLEHLDFKHQGWSP</sequence>
<feature type="compositionally biased region" description="Pro residues" evidence="4">
    <location>
        <begin position="382"/>
        <end position="392"/>
    </location>
</feature>
<feature type="region of interest" description="Disordered" evidence="4">
    <location>
        <begin position="526"/>
        <end position="545"/>
    </location>
</feature>